<keyword evidence="7" id="KW-1185">Reference proteome</keyword>
<keyword evidence="2" id="KW-0732">Signal</keyword>
<organism evidence="6 7">
    <name type="scientific">Fodinibius salsisoli</name>
    <dbReference type="NCBI Taxonomy" id="2820877"/>
    <lineage>
        <taxon>Bacteria</taxon>
        <taxon>Pseudomonadati</taxon>
        <taxon>Balneolota</taxon>
        <taxon>Balneolia</taxon>
        <taxon>Balneolales</taxon>
        <taxon>Balneolaceae</taxon>
        <taxon>Fodinibius</taxon>
    </lineage>
</organism>
<dbReference type="RefSeq" id="WP_265765068.1">
    <property type="nucleotide sequence ID" value="NZ_JAGGJA010000003.1"/>
</dbReference>
<evidence type="ECO:0000256" key="3">
    <source>
        <dbReference type="ARBA" id="ARBA00022801"/>
    </source>
</evidence>
<comment type="caution">
    <text evidence="6">The sequence shown here is derived from an EMBL/GenBank/DDBJ whole genome shotgun (WGS) entry which is preliminary data.</text>
</comment>
<feature type="region of interest" description="Disordered" evidence="4">
    <location>
        <begin position="52"/>
        <end position="80"/>
    </location>
</feature>
<keyword evidence="1" id="KW-0719">Serine esterase</keyword>
<dbReference type="Pfam" id="PF22244">
    <property type="entry name" value="GCE_fung"/>
    <property type="match status" value="1"/>
</dbReference>
<dbReference type="SUPFAM" id="SSF53474">
    <property type="entry name" value="alpha/beta-Hydrolases"/>
    <property type="match status" value="1"/>
</dbReference>
<feature type="domain" description="4-O-methyl-glucuronoyl methylesterase-like" evidence="5">
    <location>
        <begin position="269"/>
        <end position="420"/>
    </location>
</feature>
<evidence type="ECO:0000313" key="7">
    <source>
        <dbReference type="Proteomes" id="UP001207918"/>
    </source>
</evidence>
<proteinExistence type="predicted"/>
<evidence type="ECO:0000313" key="6">
    <source>
        <dbReference type="EMBL" id="MCW9706363.1"/>
    </source>
</evidence>
<evidence type="ECO:0000256" key="2">
    <source>
        <dbReference type="ARBA" id="ARBA00022729"/>
    </source>
</evidence>
<evidence type="ECO:0000256" key="4">
    <source>
        <dbReference type="SAM" id="MobiDB-lite"/>
    </source>
</evidence>
<dbReference type="InterPro" id="IPR029058">
    <property type="entry name" value="AB_hydrolase_fold"/>
</dbReference>
<accession>A0ABT3PKR7</accession>
<evidence type="ECO:0000259" key="5">
    <source>
        <dbReference type="Pfam" id="PF22244"/>
    </source>
</evidence>
<dbReference type="Proteomes" id="UP001207918">
    <property type="component" value="Unassembled WGS sequence"/>
</dbReference>
<dbReference type="Gene3D" id="3.40.50.1820">
    <property type="entry name" value="alpha/beta hydrolase"/>
    <property type="match status" value="1"/>
</dbReference>
<keyword evidence="3" id="KW-0378">Hydrolase</keyword>
<reference evidence="6 7" key="1">
    <citation type="submission" date="2021-03" db="EMBL/GenBank/DDBJ databases">
        <title>Aliifodinibius sp. nov., a new bacterium isolated from saline soil.</title>
        <authorList>
            <person name="Galisteo C."/>
            <person name="De La Haba R."/>
            <person name="Sanchez-Porro C."/>
            <person name="Ventosa A."/>
        </authorList>
    </citation>
    <scope>NUCLEOTIDE SEQUENCE [LARGE SCALE GENOMIC DNA]</scope>
    <source>
        <strain evidence="6 7">1BSP15-2V2</strain>
    </source>
</reference>
<protein>
    <recommendedName>
        <fullName evidence="5">4-O-methyl-glucuronoyl methylesterase-like domain-containing protein</fullName>
    </recommendedName>
</protein>
<dbReference type="InterPro" id="IPR054579">
    <property type="entry name" value="GCE-like_dom"/>
</dbReference>
<sequence length="471" mass="52539">MKNIKVPLTILGILLAVIPCWAQNNREEQDRLSRLHWNRMLNLLDISLPDTLPPHAEDPDRPAYTFQEEGSSNWTDEEGNTYIRGPWGKWTNYEEAKANPYPQLPDPLRLNDGTKVSSPQLWWEHKRPELRRYFNEEIYGKIPEKLPSVHWKVLSTSDTTINGIAALKKKLVGQVDNSVYPAVEVNIELTLVTPADTDTKVPAMIHLGYDFPPGIELPDSYDRWKFQVLQKGWGYATYIPTSVQPDHGAGLKEGIIGLVNKGDLRAPDEWGALRAWAWGAGKVLDYLKQDVNVDAQKVGIEGVSRYGKAALVTMAYDPRFAIALIGSSGKGGATLYRRNYGETIGILGSSGEFHWFAGNLIKYAGPLNASHLKVDTHELIAMCAPRPVFISTGSPEVEGRWMDNEGQFLAAKHAGPVYELFDKKGVGSDSIPNIGVGLMEGEIAFRQHKGGHTDAPNWPYFLEFASRYLSD</sequence>
<dbReference type="EMBL" id="JAGGJA010000003">
    <property type="protein sequence ID" value="MCW9706363.1"/>
    <property type="molecule type" value="Genomic_DNA"/>
</dbReference>
<evidence type="ECO:0000256" key="1">
    <source>
        <dbReference type="ARBA" id="ARBA00022487"/>
    </source>
</evidence>
<name>A0ABT3PKR7_9BACT</name>
<gene>
    <name evidence="6" type="ORF">J6I44_05835</name>
</gene>